<dbReference type="AlphaFoldDB" id="D3DXV4"/>
<dbReference type="Proteomes" id="UP000002429">
    <property type="component" value="Chromosome"/>
</dbReference>
<accession>D3DXV4</accession>
<evidence type="ECO:0000313" key="2">
    <source>
        <dbReference type="EMBL" id="ADC45124.1"/>
    </source>
</evidence>
<evidence type="ECO:0000313" key="3">
    <source>
        <dbReference type="Proteomes" id="UP000002429"/>
    </source>
</evidence>
<proteinExistence type="predicted"/>
<dbReference type="EMBL" id="CP000352">
    <property type="protein sequence ID" value="ADC45124.1"/>
    <property type="molecule type" value="Genomic_DNA"/>
</dbReference>
<feature type="region of interest" description="Disordered" evidence="1">
    <location>
        <begin position="38"/>
        <end position="61"/>
    </location>
</feature>
<name>D3DXV4_CUPMC</name>
<reference evidence="3" key="1">
    <citation type="journal article" date="2010" name="PLoS ONE">
        <title>The complete genome sequence of Cupriavidus metallidurans strain CH34, a master survivalist in harsh and anthropogenic environments.</title>
        <authorList>
            <person name="Janssen P.J."/>
            <person name="Van Houdt R."/>
            <person name="Moors H."/>
            <person name="Monsieurs P."/>
            <person name="Morin N."/>
            <person name="Michaux A."/>
            <person name="Benotmane M.A."/>
            <person name="Leys N."/>
            <person name="Vallaeys T."/>
            <person name="Lapidus A."/>
            <person name="Monchy S."/>
            <person name="Medigue C."/>
            <person name="Taghavi S."/>
            <person name="McCorkle S."/>
            <person name="Dunn J."/>
            <person name="van der Lelie D."/>
            <person name="Mergeay M."/>
        </authorList>
    </citation>
    <scope>NUCLEOTIDE SEQUENCE [LARGE SCALE GENOMIC DNA]</scope>
    <source>
        <strain evidence="3">ATCC 43123 / DSM 2839 / NBRC 102507 / CH34</strain>
    </source>
</reference>
<sequence length="61" mass="6535">MTPCAASLSLGTVACLSYVVDSNFIQGVDCAAHDTMPRASRPVMARTSRDHARPAQIRPAY</sequence>
<gene>
    <name evidence="2" type="ordered locus">Rmet_6516</name>
</gene>
<protein>
    <submittedName>
        <fullName evidence="2">Uncharacterized protein</fullName>
    </submittedName>
</protein>
<dbReference type="HOGENOM" id="CLU_2919461_0_0_4"/>
<organism evidence="2 3">
    <name type="scientific">Cupriavidus metallidurans (strain ATCC 43123 / DSM 2839 / NBRC 102507 / CH34)</name>
    <name type="common">Ralstonia metallidurans</name>
    <dbReference type="NCBI Taxonomy" id="266264"/>
    <lineage>
        <taxon>Bacteria</taxon>
        <taxon>Pseudomonadati</taxon>
        <taxon>Pseudomonadota</taxon>
        <taxon>Betaproteobacteria</taxon>
        <taxon>Burkholderiales</taxon>
        <taxon>Burkholderiaceae</taxon>
        <taxon>Cupriavidus</taxon>
    </lineage>
</organism>
<keyword evidence="3" id="KW-1185">Reference proteome</keyword>
<dbReference type="KEGG" id="rme:Rmet_6516"/>
<evidence type="ECO:0000256" key="1">
    <source>
        <dbReference type="SAM" id="MobiDB-lite"/>
    </source>
</evidence>